<gene>
    <name evidence="6" type="ORF">SAMN05421684_5619</name>
</gene>
<dbReference type="InterPro" id="IPR001647">
    <property type="entry name" value="HTH_TetR"/>
</dbReference>
<feature type="DNA-binding region" description="H-T-H motif" evidence="4">
    <location>
        <begin position="38"/>
        <end position="57"/>
    </location>
</feature>
<evidence type="ECO:0000256" key="1">
    <source>
        <dbReference type="ARBA" id="ARBA00023015"/>
    </source>
</evidence>
<dbReference type="SUPFAM" id="SSF46689">
    <property type="entry name" value="Homeodomain-like"/>
    <property type="match status" value="1"/>
</dbReference>
<organism evidence="6 7">
    <name type="scientific">Asanoa ishikariensis</name>
    <dbReference type="NCBI Taxonomy" id="137265"/>
    <lineage>
        <taxon>Bacteria</taxon>
        <taxon>Bacillati</taxon>
        <taxon>Actinomycetota</taxon>
        <taxon>Actinomycetes</taxon>
        <taxon>Micromonosporales</taxon>
        <taxon>Micromonosporaceae</taxon>
        <taxon>Asanoa</taxon>
    </lineage>
</organism>
<reference evidence="7" key="1">
    <citation type="submission" date="2016-10" db="EMBL/GenBank/DDBJ databases">
        <authorList>
            <person name="Varghese N."/>
            <person name="Submissions S."/>
        </authorList>
    </citation>
    <scope>NUCLEOTIDE SEQUENCE [LARGE SCALE GENOMIC DNA]</scope>
    <source>
        <strain evidence="7">DSM 44718</strain>
    </source>
</reference>
<dbReference type="RefSeq" id="WP_176985103.1">
    <property type="nucleotide sequence ID" value="NZ_BOND01000002.1"/>
</dbReference>
<sequence>MRAAAQASAPRKDQVRNRQRLVEAAVAVFRERGGPDVKLDEVAHRAGMAVSSLYRHFPSKDDLIEAALTEMMRPAQEAADRAALLPDPREAFRTMFTESCTMPEAEGNTFNALAYASGRTVTHALSLLENVVAPATTRLRAAGGLREGLTVDDVATFLRMAKVTDTPEQRAVALDVLLAGMLSTP</sequence>
<keyword evidence="2 4" id="KW-0238">DNA-binding</keyword>
<proteinExistence type="predicted"/>
<dbReference type="STRING" id="137265.SAMN05421684_5619"/>
<dbReference type="PRINTS" id="PR00455">
    <property type="entry name" value="HTHTETR"/>
</dbReference>
<evidence type="ECO:0000313" key="6">
    <source>
        <dbReference type="EMBL" id="SDZ48626.1"/>
    </source>
</evidence>
<evidence type="ECO:0000259" key="5">
    <source>
        <dbReference type="PROSITE" id="PS50977"/>
    </source>
</evidence>
<accession>A0A1H3TEG5</accession>
<dbReference type="Proteomes" id="UP000199632">
    <property type="component" value="Unassembled WGS sequence"/>
</dbReference>
<keyword evidence="1" id="KW-0805">Transcription regulation</keyword>
<dbReference type="AlphaFoldDB" id="A0A1H3TEG5"/>
<dbReference type="EMBL" id="FNQB01000003">
    <property type="protein sequence ID" value="SDZ48626.1"/>
    <property type="molecule type" value="Genomic_DNA"/>
</dbReference>
<evidence type="ECO:0000256" key="4">
    <source>
        <dbReference type="PROSITE-ProRule" id="PRU00335"/>
    </source>
</evidence>
<evidence type="ECO:0000313" key="7">
    <source>
        <dbReference type="Proteomes" id="UP000199632"/>
    </source>
</evidence>
<dbReference type="InterPro" id="IPR009057">
    <property type="entry name" value="Homeodomain-like_sf"/>
</dbReference>
<dbReference type="PROSITE" id="PS50977">
    <property type="entry name" value="HTH_TETR_2"/>
    <property type="match status" value="1"/>
</dbReference>
<keyword evidence="3" id="KW-0804">Transcription</keyword>
<name>A0A1H3TEG5_9ACTN</name>
<evidence type="ECO:0000256" key="3">
    <source>
        <dbReference type="ARBA" id="ARBA00023163"/>
    </source>
</evidence>
<keyword evidence="7" id="KW-1185">Reference proteome</keyword>
<evidence type="ECO:0000256" key="2">
    <source>
        <dbReference type="ARBA" id="ARBA00023125"/>
    </source>
</evidence>
<protein>
    <submittedName>
        <fullName evidence="6">Transcriptional regulator, TetR family</fullName>
    </submittedName>
</protein>
<dbReference type="Gene3D" id="1.10.357.10">
    <property type="entry name" value="Tetracycline Repressor, domain 2"/>
    <property type="match status" value="1"/>
</dbReference>
<dbReference type="PANTHER" id="PTHR30055">
    <property type="entry name" value="HTH-TYPE TRANSCRIPTIONAL REGULATOR RUTR"/>
    <property type="match status" value="1"/>
</dbReference>
<dbReference type="GO" id="GO:0003700">
    <property type="term" value="F:DNA-binding transcription factor activity"/>
    <property type="evidence" value="ECO:0007669"/>
    <property type="project" value="TreeGrafter"/>
</dbReference>
<dbReference type="InterPro" id="IPR050109">
    <property type="entry name" value="HTH-type_TetR-like_transc_reg"/>
</dbReference>
<feature type="domain" description="HTH tetR-type" evidence="5">
    <location>
        <begin position="15"/>
        <end position="75"/>
    </location>
</feature>
<dbReference type="GO" id="GO:0000976">
    <property type="term" value="F:transcription cis-regulatory region binding"/>
    <property type="evidence" value="ECO:0007669"/>
    <property type="project" value="TreeGrafter"/>
</dbReference>
<dbReference type="PANTHER" id="PTHR30055:SF234">
    <property type="entry name" value="HTH-TYPE TRANSCRIPTIONAL REGULATOR BETI"/>
    <property type="match status" value="1"/>
</dbReference>
<dbReference type="Pfam" id="PF00440">
    <property type="entry name" value="TetR_N"/>
    <property type="match status" value="1"/>
</dbReference>